<evidence type="ECO:0000256" key="9">
    <source>
        <dbReference type="PROSITE-ProRule" id="PRU00703"/>
    </source>
</evidence>
<dbReference type="InterPro" id="IPR000644">
    <property type="entry name" value="CBS_dom"/>
</dbReference>
<feature type="domain" description="CBS" evidence="13">
    <location>
        <begin position="284"/>
        <end position="341"/>
    </location>
</feature>
<keyword evidence="16" id="KW-1185">Reference proteome</keyword>
<dbReference type="InterPro" id="IPR005170">
    <property type="entry name" value="Transptr-assoc_dom"/>
</dbReference>
<comment type="subcellular location">
    <subcellularLocation>
        <location evidence="1">Cell membrane</location>
        <topology evidence="1">Multi-pass membrane protein</topology>
    </subcellularLocation>
</comment>
<feature type="region of interest" description="Disordered" evidence="11">
    <location>
        <begin position="445"/>
        <end position="505"/>
    </location>
</feature>
<evidence type="ECO:0000256" key="12">
    <source>
        <dbReference type="SAM" id="Phobius"/>
    </source>
</evidence>
<evidence type="ECO:0000256" key="3">
    <source>
        <dbReference type="ARBA" id="ARBA00022475"/>
    </source>
</evidence>
<keyword evidence="8 10" id="KW-0472">Membrane</keyword>
<dbReference type="GO" id="GO:0005886">
    <property type="term" value="C:plasma membrane"/>
    <property type="evidence" value="ECO:0007669"/>
    <property type="project" value="UniProtKB-SubCell"/>
</dbReference>
<dbReference type="SUPFAM" id="SSF56176">
    <property type="entry name" value="FAD-binding/transporter-associated domain-like"/>
    <property type="match status" value="1"/>
</dbReference>
<dbReference type="CDD" id="cd04590">
    <property type="entry name" value="CBS_pair_CorC_HlyC_assoc"/>
    <property type="match status" value="1"/>
</dbReference>
<dbReference type="InterPro" id="IPR044751">
    <property type="entry name" value="Ion_transp-like_CBS"/>
</dbReference>
<dbReference type="InterPro" id="IPR016169">
    <property type="entry name" value="FAD-bd_PCMH_sub2"/>
</dbReference>
<dbReference type="PROSITE" id="PS51846">
    <property type="entry name" value="CNNM"/>
    <property type="match status" value="1"/>
</dbReference>
<evidence type="ECO:0000256" key="5">
    <source>
        <dbReference type="ARBA" id="ARBA00022737"/>
    </source>
</evidence>
<dbReference type="PANTHER" id="PTHR43099">
    <property type="entry name" value="UPF0053 PROTEIN YRKA"/>
    <property type="match status" value="1"/>
</dbReference>
<evidence type="ECO:0000256" key="1">
    <source>
        <dbReference type="ARBA" id="ARBA00004651"/>
    </source>
</evidence>
<evidence type="ECO:0000256" key="11">
    <source>
        <dbReference type="SAM" id="MobiDB-lite"/>
    </source>
</evidence>
<evidence type="ECO:0000259" key="13">
    <source>
        <dbReference type="PROSITE" id="PS51371"/>
    </source>
</evidence>
<keyword evidence="7 9" id="KW-0129">CBS domain</keyword>
<comment type="similarity">
    <text evidence="2">Belongs to the UPF0053 family.</text>
</comment>
<dbReference type="EMBL" id="JACCCO010000001">
    <property type="protein sequence ID" value="NYF40972.1"/>
    <property type="molecule type" value="Genomic_DNA"/>
</dbReference>
<dbReference type="GO" id="GO:0050660">
    <property type="term" value="F:flavin adenine dinucleotide binding"/>
    <property type="evidence" value="ECO:0007669"/>
    <property type="project" value="InterPro"/>
</dbReference>
<dbReference type="PANTHER" id="PTHR43099:SF6">
    <property type="entry name" value="UPF0053 PROTEIN RV1842C"/>
    <property type="match status" value="1"/>
</dbReference>
<evidence type="ECO:0000256" key="8">
    <source>
        <dbReference type="ARBA" id="ARBA00023136"/>
    </source>
</evidence>
<feature type="compositionally biased region" description="Gly residues" evidence="11">
    <location>
        <begin position="494"/>
        <end position="505"/>
    </location>
</feature>
<dbReference type="AlphaFoldDB" id="A0A852UUJ3"/>
<evidence type="ECO:0000313" key="15">
    <source>
        <dbReference type="EMBL" id="NYF40972.1"/>
    </source>
</evidence>
<feature type="compositionally biased region" description="Basic and acidic residues" evidence="11">
    <location>
        <begin position="449"/>
        <end position="483"/>
    </location>
</feature>
<evidence type="ECO:0000256" key="2">
    <source>
        <dbReference type="ARBA" id="ARBA00006337"/>
    </source>
</evidence>
<evidence type="ECO:0000256" key="10">
    <source>
        <dbReference type="PROSITE-ProRule" id="PRU01193"/>
    </source>
</evidence>
<dbReference type="PROSITE" id="PS51371">
    <property type="entry name" value="CBS"/>
    <property type="match status" value="2"/>
</dbReference>
<dbReference type="SMART" id="SM00116">
    <property type="entry name" value="CBS"/>
    <property type="match status" value="2"/>
</dbReference>
<dbReference type="Pfam" id="PF00571">
    <property type="entry name" value="CBS"/>
    <property type="match status" value="2"/>
</dbReference>
<dbReference type="Proteomes" id="UP000576393">
    <property type="component" value="Unassembled WGS sequence"/>
</dbReference>
<dbReference type="InterPro" id="IPR051676">
    <property type="entry name" value="UPF0053_domain"/>
</dbReference>
<dbReference type="Gene3D" id="3.10.580.10">
    <property type="entry name" value="CBS-domain"/>
    <property type="match status" value="1"/>
</dbReference>
<dbReference type="RefSeq" id="WP_179821331.1">
    <property type="nucleotide sequence ID" value="NZ_JACCCO010000001.1"/>
</dbReference>
<keyword evidence="4 10" id="KW-0812">Transmembrane</keyword>
<evidence type="ECO:0000256" key="6">
    <source>
        <dbReference type="ARBA" id="ARBA00022989"/>
    </source>
</evidence>
<reference evidence="15 16" key="1">
    <citation type="submission" date="2020-07" db="EMBL/GenBank/DDBJ databases">
        <title>Sequencing the genomes of 1000 actinobacteria strains.</title>
        <authorList>
            <person name="Klenk H.-P."/>
        </authorList>
    </citation>
    <scope>NUCLEOTIDE SEQUENCE [LARGE SCALE GENOMIC DNA]</scope>
    <source>
        <strain evidence="15 16">DSM 45763</strain>
    </source>
</reference>
<dbReference type="InterPro" id="IPR046342">
    <property type="entry name" value="CBS_dom_sf"/>
</dbReference>
<evidence type="ECO:0000259" key="14">
    <source>
        <dbReference type="PROSITE" id="PS51846"/>
    </source>
</evidence>
<evidence type="ECO:0000256" key="7">
    <source>
        <dbReference type="ARBA" id="ARBA00023122"/>
    </source>
</evidence>
<dbReference type="Pfam" id="PF01595">
    <property type="entry name" value="CNNM"/>
    <property type="match status" value="1"/>
</dbReference>
<keyword evidence="6 10" id="KW-1133">Transmembrane helix</keyword>
<name>A0A852UUJ3_9ACTN</name>
<dbReference type="SMART" id="SM01091">
    <property type="entry name" value="CorC_HlyC"/>
    <property type="match status" value="1"/>
</dbReference>
<dbReference type="SUPFAM" id="SSF54631">
    <property type="entry name" value="CBS-domain pair"/>
    <property type="match status" value="1"/>
</dbReference>
<feature type="domain" description="CNNM transmembrane" evidence="14">
    <location>
        <begin position="1"/>
        <end position="202"/>
    </location>
</feature>
<evidence type="ECO:0000256" key="4">
    <source>
        <dbReference type="ARBA" id="ARBA00022692"/>
    </source>
</evidence>
<gene>
    <name evidence="15" type="ORF">HDA43_003131</name>
</gene>
<feature type="transmembrane region" description="Helical" evidence="12">
    <location>
        <begin position="90"/>
        <end position="119"/>
    </location>
</feature>
<sequence length="505" mass="53241">MNTALGLLAVLLLTVATGFFVAQEFAFVAADRAVLREQAEAGDAAARRALEVTGRLSFMLSGAQLGITVTALLVGFIAEPAIAEVIRPGLLAVGLPAAVVPGFAVALAIVIATVVQMVLGELAPKNFGIARPEPVAKFLARWTLGYLKVAGPVIRLFDSAAAGLLRRVGVEPVEEVEHGASPEELSRIISESATAGDLPPRLSEQLERALEFGDRTAEDVMVPRPRVVLLRAGRPISDLVDVIREHGHSRYPVLSTENGEEVVGVTGVRELLRSGESEGPLSRITRPALLVPDSLPLPAVLERMRAARDDLACVIDEYGGLAGVVTVEDLAEELVGELMDENDPEPAGVVANGDGTWNLPGTLRLDEVERVTKLALPESDDYDTIAGLVLAELGRMAELGDEVTVPLTMETDLLDDDGPEEASAVLTVLSVQRRVPEWVRLSLPAAGDGARDDGTPDDRAKDGARKDGARDDGARENGARRGEPALSAGHRTGEGAGTGAAGRKR</sequence>
<dbReference type="InterPro" id="IPR036318">
    <property type="entry name" value="FAD-bd_PCMH-like_sf"/>
</dbReference>
<comment type="caution">
    <text evidence="15">The sequence shown here is derived from an EMBL/GenBank/DDBJ whole genome shotgun (WGS) entry which is preliminary data.</text>
</comment>
<dbReference type="Gene3D" id="3.30.465.10">
    <property type="match status" value="1"/>
</dbReference>
<accession>A0A852UUJ3</accession>
<dbReference type="Pfam" id="PF03471">
    <property type="entry name" value="CorC_HlyC"/>
    <property type="match status" value="1"/>
</dbReference>
<proteinExistence type="inferred from homology"/>
<feature type="transmembrane region" description="Helical" evidence="12">
    <location>
        <begin position="56"/>
        <end position="78"/>
    </location>
</feature>
<evidence type="ECO:0000313" key="16">
    <source>
        <dbReference type="Proteomes" id="UP000576393"/>
    </source>
</evidence>
<protein>
    <submittedName>
        <fullName evidence="15">CBS domain containing-hemolysin-like protein</fullName>
    </submittedName>
</protein>
<keyword evidence="5" id="KW-0677">Repeat</keyword>
<keyword evidence="3" id="KW-1003">Cell membrane</keyword>
<organism evidence="15 16">
    <name type="scientific">Streptosporangium sandarakinum</name>
    <dbReference type="NCBI Taxonomy" id="1260955"/>
    <lineage>
        <taxon>Bacteria</taxon>
        <taxon>Bacillati</taxon>
        <taxon>Actinomycetota</taxon>
        <taxon>Actinomycetes</taxon>
        <taxon>Streptosporangiales</taxon>
        <taxon>Streptosporangiaceae</taxon>
        <taxon>Streptosporangium</taxon>
    </lineage>
</organism>
<feature type="domain" description="CBS" evidence="13">
    <location>
        <begin position="221"/>
        <end position="281"/>
    </location>
</feature>
<dbReference type="InterPro" id="IPR002550">
    <property type="entry name" value="CNNM"/>
</dbReference>